<dbReference type="InterPro" id="IPR001841">
    <property type="entry name" value="Znf_RING"/>
</dbReference>
<dbReference type="PANTHER" id="PTHR16450">
    <property type="entry name" value="RING FINGER PROTEIN 186"/>
    <property type="match status" value="1"/>
</dbReference>
<reference evidence="6" key="1">
    <citation type="submission" date="2023-10" db="EMBL/GenBank/DDBJ databases">
        <title>Genome assembly of Pristionchus species.</title>
        <authorList>
            <person name="Yoshida K."/>
            <person name="Sommer R.J."/>
        </authorList>
    </citation>
    <scope>NUCLEOTIDE SEQUENCE</scope>
    <source>
        <strain evidence="6">RS5133</strain>
    </source>
</reference>
<comment type="caution">
    <text evidence="6">The sequence shown here is derived from an EMBL/GenBank/DDBJ whole genome shotgun (WGS) entry which is preliminary data.</text>
</comment>
<keyword evidence="1 3" id="KW-0863">Zinc-finger</keyword>
<evidence type="ECO:0000259" key="5">
    <source>
        <dbReference type="PROSITE" id="PS50089"/>
    </source>
</evidence>
<dbReference type="AlphaFoldDB" id="A0AAV5VD79"/>
<name>A0AAV5VD79_9BILA</name>
<organism evidence="6 7">
    <name type="scientific">Pristionchus fissidentatus</name>
    <dbReference type="NCBI Taxonomy" id="1538716"/>
    <lineage>
        <taxon>Eukaryota</taxon>
        <taxon>Metazoa</taxon>
        <taxon>Ecdysozoa</taxon>
        <taxon>Nematoda</taxon>
        <taxon>Chromadorea</taxon>
        <taxon>Rhabditida</taxon>
        <taxon>Rhabditina</taxon>
        <taxon>Diplogasteromorpha</taxon>
        <taxon>Diplogasteroidea</taxon>
        <taxon>Neodiplogasteridae</taxon>
        <taxon>Pristionchus</taxon>
    </lineage>
</organism>
<feature type="domain" description="RING-type" evidence="5">
    <location>
        <begin position="145"/>
        <end position="187"/>
    </location>
</feature>
<dbReference type="Pfam" id="PF14634">
    <property type="entry name" value="zf-RING_5"/>
    <property type="match status" value="1"/>
</dbReference>
<keyword evidence="1 3" id="KW-0479">Metal-binding</keyword>
<gene>
    <name evidence="6" type="ORF">PFISCL1PPCAC_8535</name>
</gene>
<keyword evidence="7" id="KW-1185">Reference proteome</keyword>
<dbReference type="SUPFAM" id="SSF57850">
    <property type="entry name" value="RING/U-box"/>
    <property type="match status" value="1"/>
</dbReference>
<dbReference type="PANTHER" id="PTHR16450:SF1">
    <property type="entry name" value="PROTEIN CBG12045"/>
    <property type="match status" value="1"/>
</dbReference>
<feature type="coiled-coil region" evidence="4">
    <location>
        <begin position="102"/>
        <end position="130"/>
    </location>
</feature>
<protein>
    <recommendedName>
        <fullName evidence="5">RING-type domain-containing protein</fullName>
    </recommendedName>
</protein>
<dbReference type="Gene3D" id="3.30.40.10">
    <property type="entry name" value="Zinc/RING finger domain, C3HC4 (zinc finger)"/>
    <property type="match status" value="1"/>
</dbReference>
<dbReference type="EMBL" id="BTSY01000003">
    <property type="protein sequence ID" value="GMT17238.1"/>
    <property type="molecule type" value="Genomic_DNA"/>
</dbReference>
<evidence type="ECO:0000256" key="3">
    <source>
        <dbReference type="PROSITE-ProRule" id="PRU00175"/>
    </source>
</evidence>
<dbReference type="SMART" id="SM00184">
    <property type="entry name" value="RING"/>
    <property type="match status" value="1"/>
</dbReference>
<dbReference type="GO" id="GO:0008270">
    <property type="term" value="F:zinc ion binding"/>
    <property type="evidence" value="ECO:0007669"/>
    <property type="project" value="UniProtKB-KW"/>
</dbReference>
<feature type="non-terminal residue" evidence="6">
    <location>
        <position position="189"/>
    </location>
</feature>
<sequence length="189" mass="21593">RMSNFVVLGDKAYTWSECELWSLHLLGFVWDIVDVDGEMPCLRPNGALLSRPDTQRGVLELSLLYRPLMMYAVRYTLGGDPPQTTVIDDHPVTSEELDDMLIETWNRIIDEEEAAKNQEKQARIDQLREEDGKNDARSLVYSRRCGICLNDNPVQRAVFTSCGHFSCLACALQISNEEGRFVCPFCRKE</sequence>
<evidence type="ECO:0000256" key="2">
    <source>
        <dbReference type="ARBA" id="ARBA00022833"/>
    </source>
</evidence>
<evidence type="ECO:0000313" key="6">
    <source>
        <dbReference type="EMBL" id="GMT17238.1"/>
    </source>
</evidence>
<evidence type="ECO:0000256" key="1">
    <source>
        <dbReference type="ARBA" id="ARBA00022771"/>
    </source>
</evidence>
<accession>A0AAV5VD79</accession>
<dbReference type="PROSITE" id="PS50089">
    <property type="entry name" value="ZF_RING_2"/>
    <property type="match status" value="1"/>
</dbReference>
<evidence type="ECO:0000313" key="7">
    <source>
        <dbReference type="Proteomes" id="UP001432322"/>
    </source>
</evidence>
<keyword evidence="4" id="KW-0175">Coiled coil</keyword>
<evidence type="ECO:0000256" key="4">
    <source>
        <dbReference type="SAM" id="Coils"/>
    </source>
</evidence>
<dbReference type="InterPro" id="IPR013083">
    <property type="entry name" value="Znf_RING/FYVE/PHD"/>
</dbReference>
<proteinExistence type="predicted"/>
<keyword evidence="2" id="KW-0862">Zinc</keyword>
<dbReference type="Proteomes" id="UP001432322">
    <property type="component" value="Unassembled WGS sequence"/>
</dbReference>
<feature type="non-terminal residue" evidence="6">
    <location>
        <position position="1"/>
    </location>
</feature>